<dbReference type="STRING" id="1230097.A0A423WVY8"/>
<dbReference type="Pfam" id="PF01596">
    <property type="entry name" value="Methyltransf_3"/>
    <property type="match status" value="1"/>
</dbReference>
<protein>
    <recommendedName>
        <fullName evidence="7">O-methyltransferase domain-containing protein</fullName>
    </recommendedName>
</protein>
<keyword evidence="1" id="KW-0489">Methyltransferase</keyword>
<dbReference type="Gene3D" id="3.40.50.150">
    <property type="entry name" value="Vaccinia Virus protein VP39"/>
    <property type="match status" value="1"/>
</dbReference>
<evidence type="ECO:0008006" key="7">
    <source>
        <dbReference type="Google" id="ProtNLM"/>
    </source>
</evidence>
<evidence type="ECO:0000256" key="2">
    <source>
        <dbReference type="ARBA" id="ARBA00022679"/>
    </source>
</evidence>
<dbReference type="PANTHER" id="PTHR10509">
    <property type="entry name" value="O-METHYLTRANSFERASE-RELATED"/>
    <property type="match status" value="1"/>
</dbReference>
<comment type="caution">
    <text evidence="5">The sequence shown here is derived from an EMBL/GenBank/DDBJ whole genome shotgun (WGS) entry which is preliminary data.</text>
</comment>
<name>A0A423WVY8_9PEZI</name>
<dbReference type="SUPFAM" id="SSF53335">
    <property type="entry name" value="S-adenosyl-L-methionine-dependent methyltransferases"/>
    <property type="match status" value="1"/>
</dbReference>
<evidence type="ECO:0000256" key="1">
    <source>
        <dbReference type="ARBA" id="ARBA00022603"/>
    </source>
</evidence>
<organism evidence="5 6">
    <name type="scientific">Cytospora leucostoma</name>
    <dbReference type="NCBI Taxonomy" id="1230097"/>
    <lineage>
        <taxon>Eukaryota</taxon>
        <taxon>Fungi</taxon>
        <taxon>Dikarya</taxon>
        <taxon>Ascomycota</taxon>
        <taxon>Pezizomycotina</taxon>
        <taxon>Sordariomycetes</taxon>
        <taxon>Sordariomycetidae</taxon>
        <taxon>Diaporthales</taxon>
        <taxon>Cytosporaceae</taxon>
        <taxon>Cytospora</taxon>
    </lineage>
</organism>
<gene>
    <name evidence="5" type="ORF">VPNG_06871</name>
</gene>
<dbReference type="GO" id="GO:0008171">
    <property type="term" value="F:O-methyltransferase activity"/>
    <property type="evidence" value="ECO:0007669"/>
    <property type="project" value="InterPro"/>
</dbReference>
<evidence type="ECO:0000256" key="3">
    <source>
        <dbReference type="ARBA" id="ARBA00022691"/>
    </source>
</evidence>
<dbReference type="CDD" id="cd02440">
    <property type="entry name" value="AdoMet_MTases"/>
    <property type="match status" value="1"/>
</dbReference>
<evidence type="ECO:0000313" key="5">
    <source>
        <dbReference type="EMBL" id="ROW07633.1"/>
    </source>
</evidence>
<dbReference type="GO" id="GO:0008757">
    <property type="term" value="F:S-adenosylmethionine-dependent methyltransferase activity"/>
    <property type="evidence" value="ECO:0007669"/>
    <property type="project" value="TreeGrafter"/>
</dbReference>
<accession>A0A423WVY8</accession>
<comment type="similarity">
    <text evidence="4">Belongs to the class I-like SAM-binding methyltransferase superfamily. Cation-dependent O-methyltransferase family.</text>
</comment>
<reference evidence="5 6" key="1">
    <citation type="submission" date="2015-09" db="EMBL/GenBank/DDBJ databases">
        <title>Host preference determinants of Valsa canker pathogens revealed by comparative genomics.</title>
        <authorList>
            <person name="Yin Z."/>
            <person name="Huang L."/>
        </authorList>
    </citation>
    <scope>NUCLEOTIDE SEQUENCE [LARGE SCALE GENOMIC DNA]</scope>
    <source>
        <strain evidence="5 6">SXYLt</strain>
    </source>
</reference>
<dbReference type="OrthoDB" id="10251242at2759"/>
<dbReference type="InterPro" id="IPR029063">
    <property type="entry name" value="SAM-dependent_MTases_sf"/>
</dbReference>
<keyword evidence="2" id="KW-0808">Transferase</keyword>
<proteinExistence type="inferred from homology"/>
<dbReference type="AlphaFoldDB" id="A0A423WVY8"/>
<sequence>MYDNVPRLYPNPETSAKVVDYSVAKSTPLPDWLLKYHAWGLESTKVPDYLISTFQAQSLVFLTRIIGAKRVLELGVYIGFSGMVWSHGVGKDGKVVGLELSEEFANIARKGFADNGVENVEVKIGDAVATLAALEVSEPFDLIFLDANKDAYPKYLDIILEKSKPGQANRLLKPGGLIVADNVLRRAIVADPTPSNPQYAGDVARHGQEGSDAFVKALHNFNDKLVSEPRVEAFLLPFFDGLGLGRLVD</sequence>
<dbReference type="PROSITE" id="PS51682">
    <property type="entry name" value="SAM_OMT_I"/>
    <property type="match status" value="1"/>
</dbReference>
<evidence type="ECO:0000256" key="4">
    <source>
        <dbReference type="ARBA" id="ARBA00023453"/>
    </source>
</evidence>
<keyword evidence="3" id="KW-0949">S-adenosyl-L-methionine</keyword>
<dbReference type="GO" id="GO:0032259">
    <property type="term" value="P:methylation"/>
    <property type="evidence" value="ECO:0007669"/>
    <property type="project" value="UniProtKB-KW"/>
</dbReference>
<dbReference type="InterPro" id="IPR050362">
    <property type="entry name" value="Cation-dep_OMT"/>
</dbReference>
<keyword evidence="6" id="KW-1185">Reference proteome</keyword>
<dbReference type="InterPro" id="IPR002935">
    <property type="entry name" value="SAM_O-MeTrfase"/>
</dbReference>
<evidence type="ECO:0000313" key="6">
    <source>
        <dbReference type="Proteomes" id="UP000285146"/>
    </source>
</evidence>
<dbReference type="InParanoid" id="A0A423WVY8"/>
<dbReference type="PANTHER" id="PTHR10509:SF14">
    <property type="entry name" value="CAFFEOYL-COA O-METHYLTRANSFERASE 3-RELATED"/>
    <property type="match status" value="1"/>
</dbReference>
<dbReference type="Proteomes" id="UP000285146">
    <property type="component" value="Unassembled WGS sequence"/>
</dbReference>
<dbReference type="EMBL" id="LKEB01000037">
    <property type="protein sequence ID" value="ROW07633.1"/>
    <property type="molecule type" value="Genomic_DNA"/>
</dbReference>